<evidence type="ECO:0000256" key="13">
    <source>
        <dbReference type="ARBA" id="ARBA00022984"/>
    </source>
</evidence>
<feature type="active site" evidence="19">
    <location>
        <position position="196"/>
    </location>
</feature>
<dbReference type="OrthoDB" id="9804753at2"/>
<dbReference type="Proteomes" id="UP000000798">
    <property type="component" value="Chromosome"/>
</dbReference>
<evidence type="ECO:0000256" key="17">
    <source>
        <dbReference type="ARBA" id="ARBA00031026"/>
    </source>
</evidence>
<keyword evidence="14 19" id="KW-0560">Oxidoreductase</keyword>
<dbReference type="UniPathway" id="UPA00219"/>
<dbReference type="Gene3D" id="3.30.465.10">
    <property type="match status" value="1"/>
</dbReference>
<keyword evidence="7 19" id="KW-0963">Cytoplasm</keyword>
<dbReference type="Pfam" id="PF02873">
    <property type="entry name" value="MurB_C"/>
    <property type="match status" value="1"/>
</dbReference>
<evidence type="ECO:0000256" key="3">
    <source>
        <dbReference type="ARBA" id="ARBA00004496"/>
    </source>
</evidence>
<feature type="domain" description="FAD linked oxidase N-terminal" evidence="20">
    <location>
        <begin position="2"/>
        <end position="68"/>
    </location>
</feature>
<dbReference type="GO" id="GO:0005829">
    <property type="term" value="C:cytosol"/>
    <property type="evidence" value="ECO:0000318"/>
    <property type="project" value="GO_Central"/>
</dbReference>
<evidence type="ECO:0000256" key="11">
    <source>
        <dbReference type="ARBA" id="ARBA00022857"/>
    </source>
</evidence>
<dbReference type="Gene3D" id="3.90.78.10">
    <property type="entry name" value="UDP-N-acetylenolpyruvoylglucosamine reductase, C-terminal domain"/>
    <property type="match status" value="1"/>
</dbReference>
<comment type="subcellular location">
    <subcellularLocation>
        <location evidence="3 19">Cytoplasm</location>
    </subcellularLocation>
</comment>
<dbReference type="GO" id="GO:0051301">
    <property type="term" value="P:cell division"/>
    <property type="evidence" value="ECO:0007669"/>
    <property type="project" value="UniProtKB-KW"/>
</dbReference>
<comment type="catalytic activity">
    <reaction evidence="18 19">
        <text>UDP-N-acetyl-alpha-D-muramate + NADP(+) = UDP-N-acetyl-3-O-(1-carboxyvinyl)-alpha-D-glucosamine + NADPH + H(+)</text>
        <dbReference type="Rhea" id="RHEA:12248"/>
        <dbReference type="ChEBI" id="CHEBI:15378"/>
        <dbReference type="ChEBI" id="CHEBI:57783"/>
        <dbReference type="ChEBI" id="CHEBI:58349"/>
        <dbReference type="ChEBI" id="CHEBI:68483"/>
        <dbReference type="ChEBI" id="CHEBI:70757"/>
        <dbReference type="EC" id="1.3.1.98"/>
    </reaction>
</comment>
<evidence type="ECO:0000256" key="8">
    <source>
        <dbReference type="ARBA" id="ARBA00022618"/>
    </source>
</evidence>
<dbReference type="AlphaFoldDB" id="O66799"/>
<reference evidence="22 23" key="1">
    <citation type="journal article" date="1998" name="Nature">
        <title>The complete genome of the hyperthermophilic bacterium Aquifex aeolicus.</title>
        <authorList>
            <person name="Deckert G."/>
            <person name="Warren P.V."/>
            <person name="Gaasterland T."/>
            <person name="Young W.G."/>
            <person name="Lenox A.L."/>
            <person name="Graham D.E."/>
            <person name="Overbeek R."/>
            <person name="Snead M.A."/>
            <person name="Keller M."/>
            <person name="Aujay M."/>
            <person name="Huber R."/>
            <person name="Feldman R.A."/>
            <person name="Short J.M."/>
            <person name="Olson G.J."/>
            <person name="Swanson R.V."/>
        </authorList>
    </citation>
    <scope>NUCLEOTIDE SEQUENCE [LARGE SCALE GENOMIC DNA]</scope>
    <source>
        <strain evidence="22 23">VF5</strain>
    </source>
</reference>
<feature type="active site" evidence="19">
    <location>
        <position position="78"/>
    </location>
</feature>
<keyword evidence="13 19" id="KW-0573">Peptidoglycan synthesis</keyword>
<evidence type="ECO:0000256" key="15">
    <source>
        <dbReference type="ARBA" id="ARBA00023306"/>
    </source>
</evidence>
<dbReference type="Pfam" id="PF01565">
    <property type="entry name" value="FAD_binding_4"/>
    <property type="match status" value="1"/>
</dbReference>
<protein>
    <recommendedName>
        <fullName evidence="6 19">UDP-N-acetylenolpyruvoylglucosamine reductase</fullName>
        <ecNumber evidence="5 19">1.3.1.98</ecNumber>
    </recommendedName>
    <alternativeName>
        <fullName evidence="17 19">UDP-N-acetylmuramate dehydrogenase</fullName>
    </alternativeName>
</protein>
<keyword evidence="8 19" id="KW-0132">Cell division</keyword>
<evidence type="ECO:0000256" key="1">
    <source>
        <dbReference type="ARBA" id="ARBA00001974"/>
    </source>
</evidence>
<dbReference type="GO" id="GO:0008762">
    <property type="term" value="F:UDP-N-acetylmuramate dehydrogenase activity"/>
    <property type="evidence" value="ECO:0000318"/>
    <property type="project" value="GO_Central"/>
</dbReference>
<dbReference type="HAMAP" id="MF_00037">
    <property type="entry name" value="MurB"/>
    <property type="match status" value="1"/>
</dbReference>
<evidence type="ECO:0000256" key="12">
    <source>
        <dbReference type="ARBA" id="ARBA00022960"/>
    </source>
</evidence>
<dbReference type="HOGENOM" id="CLU_035304_1_1_0"/>
<keyword evidence="23" id="KW-1185">Reference proteome</keyword>
<dbReference type="NCBIfam" id="TIGR00179">
    <property type="entry name" value="murB"/>
    <property type="match status" value="1"/>
</dbReference>
<dbReference type="GO" id="GO:0071555">
    <property type="term" value="P:cell wall organization"/>
    <property type="evidence" value="ECO:0000318"/>
    <property type="project" value="GO_Central"/>
</dbReference>
<dbReference type="SUPFAM" id="SSF56176">
    <property type="entry name" value="FAD-binding/transporter-associated domain-like"/>
    <property type="match status" value="1"/>
</dbReference>
<dbReference type="InterPro" id="IPR036318">
    <property type="entry name" value="FAD-bd_PCMH-like_sf"/>
</dbReference>
<evidence type="ECO:0000256" key="10">
    <source>
        <dbReference type="ARBA" id="ARBA00022827"/>
    </source>
</evidence>
<dbReference type="GO" id="GO:0009252">
    <property type="term" value="P:peptidoglycan biosynthetic process"/>
    <property type="evidence" value="ECO:0007669"/>
    <property type="project" value="UniProtKB-UniRule"/>
</dbReference>
<evidence type="ECO:0000256" key="14">
    <source>
        <dbReference type="ARBA" id="ARBA00023002"/>
    </source>
</evidence>
<keyword evidence="12 19" id="KW-0133">Cell shape</keyword>
<gene>
    <name evidence="22" type="primary">murB2</name>
    <name evidence="19" type="synonym">murB</name>
    <name evidence="22" type="ordered locus">aq_511</name>
</gene>
<dbReference type="GO" id="GO:0008360">
    <property type="term" value="P:regulation of cell shape"/>
    <property type="evidence" value="ECO:0007669"/>
    <property type="project" value="UniProtKB-KW"/>
</dbReference>
<evidence type="ECO:0000256" key="2">
    <source>
        <dbReference type="ARBA" id="ARBA00003921"/>
    </source>
</evidence>
<proteinExistence type="inferred from homology"/>
<dbReference type="SUPFAM" id="SSF56194">
    <property type="entry name" value="Uridine diphospho-N-Acetylenolpyruvylglucosamine reductase, MurB, C-terminal domain"/>
    <property type="match status" value="1"/>
</dbReference>
<evidence type="ECO:0000313" key="23">
    <source>
        <dbReference type="Proteomes" id="UP000000798"/>
    </source>
</evidence>
<dbReference type="STRING" id="224324.aq_511"/>
<dbReference type="KEGG" id="aae:aq_511"/>
<sequence>MEAFAGTPLKDLIRFSVKENIRNFYKLLGFPASVGGAVSMNAGAFGVEISDFLKEVYFVDWEGKLQKAKRDELSFSYRKSPFPELGIVYKVVFELGKSEENILPKYEKIRRIRKEKQPINFPTSGSTFKNPKGNFAGKLLEEVSLKGFRLKNVGFSEKHANFLVNYGGGTFSEVVDLINIAKERVYENFGIVLEEEVKLIESSGSDGWKVLGA</sequence>
<feature type="domain" description="UDP-N-acetylenolpyruvoylglucosamine reductase C-terminal" evidence="21">
    <location>
        <begin position="104"/>
        <end position="200"/>
    </location>
</feature>
<name>O66799_AQUAE</name>
<organism evidence="22 23">
    <name type="scientific">Aquifex aeolicus (strain VF5)</name>
    <dbReference type="NCBI Taxonomy" id="224324"/>
    <lineage>
        <taxon>Bacteria</taxon>
        <taxon>Pseudomonadati</taxon>
        <taxon>Aquificota</taxon>
        <taxon>Aquificia</taxon>
        <taxon>Aquificales</taxon>
        <taxon>Aquificaceae</taxon>
        <taxon>Aquifex</taxon>
    </lineage>
</organism>
<dbReference type="InterPro" id="IPR006094">
    <property type="entry name" value="Oxid_FAD_bind_N"/>
</dbReference>
<dbReference type="PANTHER" id="PTHR21071">
    <property type="entry name" value="UDP-N-ACETYLENOLPYRUVOYLGLUCOSAMINE REDUCTASE"/>
    <property type="match status" value="1"/>
</dbReference>
<evidence type="ECO:0000256" key="6">
    <source>
        <dbReference type="ARBA" id="ARBA00015188"/>
    </source>
</evidence>
<comment type="cofactor">
    <cofactor evidence="1 19">
        <name>FAD</name>
        <dbReference type="ChEBI" id="CHEBI:57692"/>
    </cofactor>
</comment>
<comment type="pathway">
    <text evidence="4 19">Cell wall biogenesis; peptidoglycan biosynthesis.</text>
</comment>
<dbReference type="FunCoup" id="O66799">
    <property type="interactions" value="398"/>
</dbReference>
<dbReference type="InterPro" id="IPR011601">
    <property type="entry name" value="MurB_C"/>
</dbReference>
<evidence type="ECO:0000256" key="19">
    <source>
        <dbReference type="HAMAP-Rule" id="MF_00037"/>
    </source>
</evidence>
<dbReference type="InterPro" id="IPR003170">
    <property type="entry name" value="MurB"/>
</dbReference>
<dbReference type="eggNOG" id="COG0812">
    <property type="taxonomic scope" value="Bacteria"/>
</dbReference>
<dbReference type="EMBL" id="AE000657">
    <property type="protein sequence ID" value="AAC06751.1"/>
    <property type="molecule type" value="Genomic_DNA"/>
</dbReference>
<evidence type="ECO:0000256" key="4">
    <source>
        <dbReference type="ARBA" id="ARBA00004752"/>
    </source>
</evidence>
<dbReference type="PATRIC" id="fig|224324.8.peg.419"/>
<feature type="active site" description="Proton donor" evidence="19">
    <location>
        <position position="126"/>
    </location>
</feature>
<keyword evidence="10 19" id="KW-0274">FAD</keyword>
<keyword evidence="9 19" id="KW-0285">Flavoprotein</keyword>
<evidence type="ECO:0000256" key="7">
    <source>
        <dbReference type="ARBA" id="ARBA00022490"/>
    </source>
</evidence>
<keyword evidence="16 19" id="KW-0961">Cell wall biogenesis/degradation</keyword>
<evidence type="ECO:0000259" key="21">
    <source>
        <dbReference type="Pfam" id="PF02873"/>
    </source>
</evidence>
<comment type="similarity">
    <text evidence="19">Belongs to the MurB family.</text>
</comment>
<evidence type="ECO:0000256" key="9">
    <source>
        <dbReference type="ARBA" id="ARBA00022630"/>
    </source>
</evidence>
<dbReference type="EC" id="1.3.1.98" evidence="5 19"/>
<dbReference type="PIR" id="C70346">
    <property type="entry name" value="C70346"/>
</dbReference>
<dbReference type="InParanoid" id="O66799"/>
<comment type="function">
    <text evidence="2 19">Cell wall formation.</text>
</comment>
<dbReference type="EnsemblBacteria" id="AAC06751">
    <property type="protein sequence ID" value="AAC06751"/>
    <property type="gene ID" value="aq_511"/>
</dbReference>
<evidence type="ECO:0000256" key="5">
    <source>
        <dbReference type="ARBA" id="ARBA00012518"/>
    </source>
</evidence>
<evidence type="ECO:0000256" key="18">
    <source>
        <dbReference type="ARBA" id="ARBA00048914"/>
    </source>
</evidence>
<evidence type="ECO:0000313" key="22">
    <source>
        <dbReference type="EMBL" id="AAC06751.1"/>
    </source>
</evidence>
<accession>O66799</accession>
<evidence type="ECO:0000259" key="20">
    <source>
        <dbReference type="Pfam" id="PF01565"/>
    </source>
</evidence>
<evidence type="ECO:0000256" key="16">
    <source>
        <dbReference type="ARBA" id="ARBA00023316"/>
    </source>
</evidence>
<dbReference type="GO" id="GO:0050660">
    <property type="term" value="F:flavin adenine dinucleotide binding"/>
    <property type="evidence" value="ECO:0000318"/>
    <property type="project" value="GO_Central"/>
</dbReference>
<dbReference type="InterPro" id="IPR036635">
    <property type="entry name" value="MurB_C_sf"/>
</dbReference>
<dbReference type="PANTHER" id="PTHR21071:SF4">
    <property type="entry name" value="UDP-N-ACETYLENOLPYRUVOYLGLUCOSAMINE REDUCTASE"/>
    <property type="match status" value="1"/>
</dbReference>
<dbReference type="InterPro" id="IPR016169">
    <property type="entry name" value="FAD-bd_PCMH_sub2"/>
</dbReference>
<keyword evidence="11 19" id="KW-0521">NADP</keyword>
<keyword evidence="15 19" id="KW-0131">Cell cycle</keyword>